<organism evidence="1">
    <name type="scientific">Anguilla anguilla</name>
    <name type="common">European freshwater eel</name>
    <name type="synonym">Muraena anguilla</name>
    <dbReference type="NCBI Taxonomy" id="7936"/>
    <lineage>
        <taxon>Eukaryota</taxon>
        <taxon>Metazoa</taxon>
        <taxon>Chordata</taxon>
        <taxon>Craniata</taxon>
        <taxon>Vertebrata</taxon>
        <taxon>Euteleostomi</taxon>
        <taxon>Actinopterygii</taxon>
        <taxon>Neopterygii</taxon>
        <taxon>Teleostei</taxon>
        <taxon>Anguilliformes</taxon>
        <taxon>Anguillidae</taxon>
        <taxon>Anguilla</taxon>
    </lineage>
</organism>
<protein>
    <submittedName>
        <fullName evidence="1">Uncharacterized protein</fullName>
    </submittedName>
</protein>
<reference evidence="1" key="2">
    <citation type="journal article" date="2015" name="Fish Shellfish Immunol.">
        <title>Early steps in the European eel (Anguilla anguilla)-Vibrio vulnificus interaction in the gills: Role of the RtxA13 toxin.</title>
        <authorList>
            <person name="Callol A."/>
            <person name="Pajuelo D."/>
            <person name="Ebbesson L."/>
            <person name="Teles M."/>
            <person name="MacKenzie S."/>
            <person name="Amaro C."/>
        </authorList>
    </citation>
    <scope>NUCLEOTIDE SEQUENCE</scope>
</reference>
<proteinExistence type="predicted"/>
<evidence type="ECO:0000313" key="1">
    <source>
        <dbReference type="EMBL" id="JAH65378.1"/>
    </source>
</evidence>
<name>A0A0E9UK87_ANGAN</name>
<reference evidence="1" key="1">
    <citation type="submission" date="2014-11" db="EMBL/GenBank/DDBJ databases">
        <authorList>
            <person name="Amaro Gonzalez C."/>
        </authorList>
    </citation>
    <scope>NUCLEOTIDE SEQUENCE</scope>
</reference>
<dbReference type="EMBL" id="GBXM01043199">
    <property type="protein sequence ID" value="JAH65378.1"/>
    <property type="molecule type" value="Transcribed_RNA"/>
</dbReference>
<accession>A0A0E9UK87</accession>
<sequence length="8" mass="888">MPPSTVEQ</sequence>